<evidence type="ECO:0000256" key="5">
    <source>
        <dbReference type="ARBA" id="ARBA00022737"/>
    </source>
</evidence>
<dbReference type="GO" id="GO:0009279">
    <property type="term" value="C:cell outer membrane"/>
    <property type="evidence" value="ECO:0007669"/>
    <property type="project" value="UniProtKB-SubCell"/>
</dbReference>
<keyword evidence="2 8" id="KW-1134">Transmembrane beta strand</keyword>
<name>A0A212LGT5_9HYPH</name>
<dbReference type="PROSITE" id="PS51779">
    <property type="entry name" value="POTRA"/>
    <property type="match status" value="3"/>
</dbReference>
<evidence type="ECO:0000256" key="2">
    <source>
        <dbReference type="ARBA" id="ARBA00022452"/>
    </source>
</evidence>
<accession>A0A212LGT5</accession>
<evidence type="ECO:0000256" key="3">
    <source>
        <dbReference type="ARBA" id="ARBA00022692"/>
    </source>
</evidence>
<comment type="subunit">
    <text evidence="8">Part of the Bam complex.</text>
</comment>
<dbReference type="Pfam" id="PF01103">
    <property type="entry name" value="Omp85"/>
    <property type="match status" value="1"/>
</dbReference>
<evidence type="ECO:0000313" key="11">
    <source>
        <dbReference type="EMBL" id="SCM76599.1"/>
    </source>
</evidence>
<keyword evidence="4 8" id="KW-0732">Signal</keyword>
<feature type="domain" description="POTRA" evidence="10">
    <location>
        <begin position="360"/>
        <end position="431"/>
    </location>
</feature>
<dbReference type="GO" id="GO:0051205">
    <property type="term" value="P:protein insertion into membrane"/>
    <property type="evidence" value="ECO:0007669"/>
    <property type="project" value="UniProtKB-UniRule"/>
</dbReference>
<sequence>MRSFKEWTKVVAASAVLLAAAPLWGGFVPELGAISAEAASAGRVTVVGNTRVEPETIAAYIKGTPGRPLSAAEIDESIKALFATGMFSDVQVSQSGGQVIVKVVENPVIARVAFEGNDVQSDEVLKSVVELQPRSVLTQGKVESDTQRILELYRRSGRYDATVEPKQVDLGKGRVDLIFQINEGPRTEVSQITFVGNNAFSNYRLSNVISTKESGLFGWFKTSDNYSPEKLNADQEALRRFYYNHGYADFRIVSATADFDRQQNSFFLTFTVDEGERYKYGDIKVETTLSDVNPEDLKALALTHTGDTYSAAEVDKSLEAITTAVAAKGYAFVQVRPRGDRDYANRTIAVTYFVDEGARAYIERINIIGNDRTRDYVIRREFDIGEGDAYNQVLIEKAERKLKNLGYFKTVRIWSEPGSSSDKVIVNVQVDDKPTGEVSIGAGYSTTNGILAELSITEKNFLGRGQYVRASVSKGITTDGKSGDSSYELSFTEPYLFDRRLEGGFDIYRRNYSDTDDGVHPFDESNTGGKLRFGIPLNDDTTLGVFYEGYQQKISDVHSKYSSFVTDEDRFISIIGTSLTYNTIDDYTFPRNGVYAQIKQEFAGVGGDATFLRTTARVEYYKELVEDWDMIGHLGAKGGAMFGLDDDVAYIDQFQVGGSIIRGFDSNGLGPRDPATGYALGGKYYVAATAETLFPIPMLPQEYGVWASLFADAGTLWSSDNPTSGTDNDLALRASVGAGIVWQSPFGLLRADFAYPVMKEDEDKTQVFRFSGGTKF</sequence>
<dbReference type="InterPro" id="IPR039910">
    <property type="entry name" value="D15-like"/>
</dbReference>
<comment type="function">
    <text evidence="8">Part of the outer membrane protein assembly complex, which is involved in assembly and insertion of beta-barrel proteins into the outer membrane.</text>
</comment>
<dbReference type="InterPro" id="IPR010827">
    <property type="entry name" value="BamA/TamA_POTRA"/>
</dbReference>
<evidence type="ECO:0000256" key="9">
    <source>
        <dbReference type="NCBIfam" id="TIGR03303"/>
    </source>
</evidence>
<dbReference type="GO" id="GO:0043165">
    <property type="term" value="P:Gram-negative-bacterium-type cell outer membrane assembly"/>
    <property type="evidence" value="ECO:0007669"/>
    <property type="project" value="UniProtKB-UniRule"/>
</dbReference>
<dbReference type="PANTHER" id="PTHR12815:SF23">
    <property type="entry name" value="OUTER MEMBRANE PROTEIN ASSEMBLY FACTOR BAMA"/>
    <property type="match status" value="1"/>
</dbReference>
<keyword evidence="5 8" id="KW-0677">Repeat</keyword>
<proteinExistence type="inferred from homology"/>
<comment type="similarity">
    <text evidence="8">Belongs to the BamA family.</text>
</comment>
<dbReference type="HAMAP" id="MF_01430">
    <property type="entry name" value="OM_assembly_BamA"/>
    <property type="match status" value="1"/>
</dbReference>
<dbReference type="Gene3D" id="2.40.160.50">
    <property type="entry name" value="membrane protein fhac: a member of the omp85/tpsb transporter family"/>
    <property type="match status" value="1"/>
</dbReference>
<evidence type="ECO:0000256" key="8">
    <source>
        <dbReference type="HAMAP-Rule" id="MF_01430"/>
    </source>
</evidence>
<keyword evidence="6 8" id="KW-0472">Membrane</keyword>
<protein>
    <recommendedName>
        <fullName evidence="8 9">Outer membrane protein assembly factor BamA</fullName>
    </recommendedName>
</protein>
<dbReference type="InterPro" id="IPR000184">
    <property type="entry name" value="Bac_surfAg_D15"/>
</dbReference>
<evidence type="ECO:0000259" key="10">
    <source>
        <dbReference type="PROSITE" id="PS51779"/>
    </source>
</evidence>
<dbReference type="InterPro" id="IPR034746">
    <property type="entry name" value="POTRA"/>
</dbReference>
<dbReference type="PANTHER" id="PTHR12815">
    <property type="entry name" value="SORTING AND ASSEMBLY MACHINERY SAMM50 PROTEIN FAMILY MEMBER"/>
    <property type="match status" value="1"/>
</dbReference>
<dbReference type="NCBIfam" id="TIGR03303">
    <property type="entry name" value="OM_YaeT"/>
    <property type="match status" value="1"/>
</dbReference>
<reference evidence="11" key="1">
    <citation type="submission" date="2016-08" db="EMBL/GenBank/DDBJ databases">
        <authorList>
            <person name="Seilhamer J.J."/>
        </authorList>
    </citation>
    <scope>NUCLEOTIDE SEQUENCE</scope>
    <source>
        <strain evidence="11">86</strain>
    </source>
</reference>
<gene>
    <name evidence="8 11" type="primary">bamA</name>
    <name evidence="11" type="ORF">KL86PLE_40404</name>
</gene>
<keyword evidence="7 8" id="KW-0998">Cell outer membrane</keyword>
<comment type="subcellular location">
    <subcellularLocation>
        <location evidence="8">Cell outer membrane</location>
    </subcellularLocation>
    <subcellularLocation>
        <location evidence="1">Membrane</location>
    </subcellularLocation>
</comment>
<evidence type="ECO:0000256" key="1">
    <source>
        <dbReference type="ARBA" id="ARBA00004370"/>
    </source>
</evidence>
<dbReference type="Gene3D" id="3.10.20.310">
    <property type="entry name" value="membrane protein fhac"/>
    <property type="match status" value="5"/>
</dbReference>
<evidence type="ECO:0000256" key="4">
    <source>
        <dbReference type="ARBA" id="ARBA00022729"/>
    </source>
</evidence>
<organism evidence="11">
    <name type="scientific">uncultured Pleomorphomonas sp</name>
    <dbReference type="NCBI Taxonomy" id="442121"/>
    <lineage>
        <taxon>Bacteria</taxon>
        <taxon>Pseudomonadati</taxon>
        <taxon>Pseudomonadota</taxon>
        <taxon>Alphaproteobacteria</taxon>
        <taxon>Hyphomicrobiales</taxon>
        <taxon>Pleomorphomonadaceae</taxon>
        <taxon>Pleomorphomonas</taxon>
        <taxon>environmental samples</taxon>
    </lineage>
</organism>
<evidence type="ECO:0000256" key="6">
    <source>
        <dbReference type="ARBA" id="ARBA00023136"/>
    </source>
</evidence>
<feature type="domain" description="POTRA" evidence="10">
    <location>
        <begin position="107"/>
        <end position="184"/>
    </location>
</feature>
<keyword evidence="3 8" id="KW-0812">Transmembrane</keyword>
<dbReference type="PIRSF" id="PIRSF006076">
    <property type="entry name" value="OM_assembly_OMP85"/>
    <property type="match status" value="1"/>
</dbReference>
<dbReference type="Pfam" id="PF07244">
    <property type="entry name" value="POTRA"/>
    <property type="match status" value="5"/>
</dbReference>
<dbReference type="EMBL" id="FMJD01000008">
    <property type="protein sequence ID" value="SCM76599.1"/>
    <property type="molecule type" value="Genomic_DNA"/>
</dbReference>
<dbReference type="AlphaFoldDB" id="A0A212LGT5"/>
<dbReference type="InterPro" id="IPR023707">
    <property type="entry name" value="OM_assembly_BamA"/>
</dbReference>
<feature type="domain" description="POTRA" evidence="10">
    <location>
        <begin position="39"/>
        <end position="106"/>
    </location>
</feature>
<evidence type="ECO:0000256" key="7">
    <source>
        <dbReference type="ARBA" id="ARBA00023237"/>
    </source>
</evidence>